<evidence type="ECO:0000259" key="3">
    <source>
        <dbReference type="Pfam" id="PF13460"/>
    </source>
</evidence>
<dbReference type="Gene3D" id="3.40.50.720">
    <property type="entry name" value="NAD(P)-binding Rossmann-like Domain"/>
    <property type="match status" value="1"/>
</dbReference>
<reference evidence="5" key="1">
    <citation type="journal article" date="2019" name="Int. J. Syst. Evol. Microbiol.">
        <title>The Global Catalogue of Microorganisms (GCM) 10K type strain sequencing project: providing services to taxonomists for standard genome sequencing and annotation.</title>
        <authorList>
            <consortium name="The Broad Institute Genomics Platform"/>
            <consortium name="The Broad Institute Genome Sequencing Center for Infectious Disease"/>
            <person name="Wu L."/>
            <person name="Ma J."/>
        </authorList>
    </citation>
    <scope>NUCLEOTIDE SEQUENCE [LARGE SCALE GENOMIC DNA]</scope>
    <source>
        <strain evidence="5">JCM 14969</strain>
    </source>
</reference>
<evidence type="ECO:0000313" key="5">
    <source>
        <dbReference type="Proteomes" id="UP001500393"/>
    </source>
</evidence>
<protein>
    <submittedName>
        <fullName evidence="4">SDR family oxidoreductase</fullName>
    </submittedName>
</protein>
<gene>
    <name evidence="4" type="ORF">GCM10009789_19800</name>
</gene>
<feature type="domain" description="NAD(P)-binding" evidence="3">
    <location>
        <begin position="7"/>
        <end position="192"/>
    </location>
</feature>
<keyword evidence="1" id="KW-0602">Photosynthesis</keyword>
<keyword evidence="5" id="KW-1185">Reference proteome</keyword>
<dbReference type="InterPro" id="IPR016040">
    <property type="entry name" value="NAD(P)-bd_dom"/>
</dbReference>
<accession>A0ABP4NTH2</accession>
<keyword evidence="2" id="KW-0604">Photosystem II</keyword>
<dbReference type="Proteomes" id="UP001500393">
    <property type="component" value="Unassembled WGS sequence"/>
</dbReference>
<dbReference type="PANTHER" id="PTHR47128">
    <property type="match status" value="1"/>
</dbReference>
<evidence type="ECO:0000313" key="4">
    <source>
        <dbReference type="EMBL" id="GAA1566365.1"/>
    </source>
</evidence>
<sequence length="293" mass="30714">MVTLVVGATGELGSRVIGHLRARGETVRCLVRTPSTSRDAIRGDLTEPGSLPAACVGVTAVVATASAITSRLAGVRRPTIREVDEVGMAALIAAAERAGVERFAYVSHAGLEAGPDSPLGRAKLATERRLAASQMRTVILRPDGFQEIHLGPRGRFDLAGRKVAIIGKGDSPRRLVSTDDVAALLATVVLEPDPPAVIEFGGPEALSRNEAVAVAEGLIGLSIKRQYMPRAAARIASRLLARPNDALASVFASGLAMDLVPADWDDAPLVRRGISPRSPTQYLEAQASGERGQ</sequence>
<dbReference type="InterPro" id="IPR044256">
    <property type="entry name" value="HCF244-like"/>
</dbReference>
<comment type="caution">
    <text evidence="4">The sequence shown here is derived from an EMBL/GenBank/DDBJ whole genome shotgun (WGS) entry which is preliminary data.</text>
</comment>
<dbReference type="PANTHER" id="PTHR47128:SF2">
    <property type="entry name" value="PROTEIN HIGH CHLOROPHYLL FLUORESCENCE PHENOTYPE 244, CHLOROPLASTIC"/>
    <property type="match status" value="1"/>
</dbReference>
<dbReference type="InterPro" id="IPR036291">
    <property type="entry name" value="NAD(P)-bd_dom_sf"/>
</dbReference>
<dbReference type="EMBL" id="BAAAOS010000017">
    <property type="protein sequence ID" value="GAA1566365.1"/>
    <property type="molecule type" value="Genomic_DNA"/>
</dbReference>
<name>A0ABP4NTH2_9ACTN</name>
<evidence type="ECO:0000256" key="2">
    <source>
        <dbReference type="ARBA" id="ARBA00023276"/>
    </source>
</evidence>
<dbReference type="SUPFAM" id="SSF51735">
    <property type="entry name" value="NAD(P)-binding Rossmann-fold domains"/>
    <property type="match status" value="1"/>
</dbReference>
<proteinExistence type="predicted"/>
<evidence type="ECO:0000256" key="1">
    <source>
        <dbReference type="ARBA" id="ARBA00022531"/>
    </source>
</evidence>
<organism evidence="4 5">
    <name type="scientific">Kribbella sancticallisti</name>
    <dbReference type="NCBI Taxonomy" id="460087"/>
    <lineage>
        <taxon>Bacteria</taxon>
        <taxon>Bacillati</taxon>
        <taxon>Actinomycetota</taxon>
        <taxon>Actinomycetes</taxon>
        <taxon>Propionibacteriales</taxon>
        <taxon>Kribbellaceae</taxon>
        <taxon>Kribbella</taxon>
    </lineage>
</organism>
<dbReference type="Pfam" id="PF13460">
    <property type="entry name" value="NAD_binding_10"/>
    <property type="match status" value="1"/>
</dbReference>